<feature type="domain" description="HNH nuclease" evidence="1">
    <location>
        <begin position="22"/>
        <end position="84"/>
    </location>
</feature>
<sequence>MSRKFRDYTIKRTCTKKYKNYPDYKPYLKQDFSHRCAYCNLIDSGITTPFEVDHFIPRDTFKDEWPECETLYENLVYSCKKCNLAKSSYYKGNISKRVIENEYFYNPVESDYGEIFYRNDAGGIASDDIKGRDMINKLKLYRPIHNLAWICETLKSTRDKLNVQIDKVGKDTKQGQLLLEAKNELNEYYITCNEIFLENYNNERFTLELYSKE</sequence>
<dbReference type="GO" id="GO:0004519">
    <property type="term" value="F:endonuclease activity"/>
    <property type="evidence" value="ECO:0007669"/>
    <property type="project" value="UniProtKB-KW"/>
</dbReference>
<keyword evidence="2" id="KW-0378">Hydrolase</keyword>
<dbReference type="AlphaFoldDB" id="A0A1M7I682"/>
<gene>
    <name evidence="2" type="ORF">SAMN02746066_01673</name>
</gene>
<dbReference type="Pfam" id="PF01844">
    <property type="entry name" value="HNH"/>
    <property type="match status" value="1"/>
</dbReference>
<evidence type="ECO:0000313" key="3">
    <source>
        <dbReference type="Proteomes" id="UP000184038"/>
    </source>
</evidence>
<proteinExistence type="predicted"/>
<evidence type="ECO:0000259" key="1">
    <source>
        <dbReference type="SMART" id="SM00507"/>
    </source>
</evidence>
<dbReference type="InterPro" id="IPR003615">
    <property type="entry name" value="HNH_nuc"/>
</dbReference>
<reference evidence="2 3" key="1">
    <citation type="submission" date="2016-11" db="EMBL/GenBank/DDBJ databases">
        <authorList>
            <person name="Jaros S."/>
            <person name="Januszkiewicz K."/>
            <person name="Wedrychowicz H."/>
        </authorList>
    </citation>
    <scope>NUCLEOTIDE SEQUENCE [LARGE SCALE GENOMIC DNA]</scope>
    <source>
        <strain evidence="2 3">DSM 15930</strain>
    </source>
</reference>
<protein>
    <submittedName>
        <fullName evidence="2">HNH endonuclease</fullName>
    </submittedName>
</protein>
<dbReference type="Proteomes" id="UP000184038">
    <property type="component" value="Unassembled WGS sequence"/>
</dbReference>
<dbReference type="STRING" id="1120996.SAMN02746066_01673"/>
<dbReference type="OrthoDB" id="9802901at2"/>
<dbReference type="InterPro" id="IPR002711">
    <property type="entry name" value="HNH"/>
</dbReference>
<keyword evidence="3" id="KW-1185">Reference proteome</keyword>
<keyword evidence="2" id="KW-0540">Nuclease</keyword>
<dbReference type="GO" id="GO:0008270">
    <property type="term" value="F:zinc ion binding"/>
    <property type="evidence" value="ECO:0007669"/>
    <property type="project" value="InterPro"/>
</dbReference>
<keyword evidence="2" id="KW-0255">Endonuclease</keyword>
<dbReference type="SMART" id="SM00507">
    <property type="entry name" value="HNHc"/>
    <property type="match status" value="1"/>
</dbReference>
<organism evidence="2 3">
    <name type="scientific">Anaerosporobacter mobilis DSM 15930</name>
    <dbReference type="NCBI Taxonomy" id="1120996"/>
    <lineage>
        <taxon>Bacteria</taxon>
        <taxon>Bacillati</taxon>
        <taxon>Bacillota</taxon>
        <taxon>Clostridia</taxon>
        <taxon>Lachnospirales</taxon>
        <taxon>Lachnospiraceae</taxon>
        <taxon>Anaerosporobacter</taxon>
    </lineage>
</organism>
<dbReference type="Gene3D" id="1.10.30.50">
    <property type="match status" value="1"/>
</dbReference>
<accession>A0A1M7I682</accession>
<dbReference type="EMBL" id="FRCP01000009">
    <property type="protein sequence ID" value="SHM36043.1"/>
    <property type="molecule type" value="Genomic_DNA"/>
</dbReference>
<dbReference type="CDD" id="cd00085">
    <property type="entry name" value="HNHc"/>
    <property type="match status" value="1"/>
</dbReference>
<evidence type="ECO:0000313" key="2">
    <source>
        <dbReference type="EMBL" id="SHM36043.1"/>
    </source>
</evidence>
<dbReference type="RefSeq" id="WP_073285919.1">
    <property type="nucleotide sequence ID" value="NZ_FRCP01000009.1"/>
</dbReference>
<dbReference type="GO" id="GO:0003676">
    <property type="term" value="F:nucleic acid binding"/>
    <property type="evidence" value="ECO:0007669"/>
    <property type="project" value="InterPro"/>
</dbReference>
<name>A0A1M7I682_9FIRM</name>